<reference evidence="9 10" key="1">
    <citation type="submission" date="2016-10" db="EMBL/GenBank/DDBJ databases">
        <authorList>
            <person name="de Groot N.N."/>
        </authorList>
    </citation>
    <scope>NUCLEOTIDE SEQUENCE [LARGE SCALE GENOMIC DNA]</scope>
    <source>
        <strain evidence="9 10">MON 2.2</strain>
    </source>
</reference>
<keyword evidence="10" id="KW-1185">Reference proteome</keyword>
<feature type="transmembrane region" description="Helical" evidence="7">
    <location>
        <begin position="207"/>
        <end position="225"/>
    </location>
</feature>
<dbReference type="AlphaFoldDB" id="A0A1G6RS86"/>
<dbReference type="InterPro" id="IPR000620">
    <property type="entry name" value="EamA_dom"/>
</dbReference>
<dbReference type="PANTHER" id="PTHR42920">
    <property type="entry name" value="OS03G0707200 PROTEIN-RELATED"/>
    <property type="match status" value="1"/>
</dbReference>
<feature type="transmembrane region" description="Helical" evidence="7">
    <location>
        <begin position="237"/>
        <end position="257"/>
    </location>
</feature>
<proteinExistence type="inferred from homology"/>
<dbReference type="GO" id="GO:0005886">
    <property type="term" value="C:plasma membrane"/>
    <property type="evidence" value="ECO:0007669"/>
    <property type="project" value="UniProtKB-SubCell"/>
</dbReference>
<evidence type="ECO:0000256" key="3">
    <source>
        <dbReference type="ARBA" id="ARBA00022475"/>
    </source>
</evidence>
<sequence length="292" mass="30269">MPTPPTPAFLDRVPATGLVLTGIVSLQVGAAVAKDLFTLVPPTAMVMMRLLTAAVVLLLLTRPRLRGRSRRDWLVVLAYGGCLAGMNAAIYHSFARIPLGMAVTIEFLGPLAVAVLGSRRARDLIWVLLAGLGVTLLGFDPTGLDPLGVLFALVAAAFWAGYILLAARTGRRWSGVSGLAVASLVGLALVAGPAVAVAGPVLLRPDVLLIGVAVGVLSSVVPYSLELAALRRMPPRVFGVLMSLEPAAAAIAAWLLLSELLTPTQWAALVCVVLASVGATRSGRAPRVEAAQ</sequence>
<feature type="transmembrane region" description="Helical" evidence="7">
    <location>
        <begin position="147"/>
        <end position="167"/>
    </location>
</feature>
<dbReference type="EMBL" id="LT629688">
    <property type="protein sequence ID" value="SDD07234.1"/>
    <property type="molecule type" value="Genomic_DNA"/>
</dbReference>
<dbReference type="OrthoDB" id="9815120at2"/>
<evidence type="ECO:0000256" key="5">
    <source>
        <dbReference type="ARBA" id="ARBA00022989"/>
    </source>
</evidence>
<feature type="transmembrane region" description="Helical" evidence="7">
    <location>
        <begin position="97"/>
        <end position="117"/>
    </location>
</feature>
<evidence type="ECO:0000256" key="4">
    <source>
        <dbReference type="ARBA" id="ARBA00022692"/>
    </source>
</evidence>
<feature type="domain" description="EamA" evidence="8">
    <location>
        <begin position="147"/>
        <end position="278"/>
    </location>
</feature>
<keyword evidence="5 7" id="KW-1133">Transmembrane helix</keyword>
<evidence type="ECO:0000259" key="8">
    <source>
        <dbReference type="Pfam" id="PF00892"/>
    </source>
</evidence>
<dbReference type="Pfam" id="PF00892">
    <property type="entry name" value="EamA"/>
    <property type="match status" value="1"/>
</dbReference>
<feature type="transmembrane region" description="Helical" evidence="7">
    <location>
        <begin position="263"/>
        <end position="280"/>
    </location>
</feature>
<dbReference type="InterPro" id="IPR051258">
    <property type="entry name" value="Diverse_Substrate_Transporter"/>
</dbReference>
<organism evidence="9 10">
    <name type="scientific">Auraticoccus monumenti</name>
    <dbReference type="NCBI Taxonomy" id="675864"/>
    <lineage>
        <taxon>Bacteria</taxon>
        <taxon>Bacillati</taxon>
        <taxon>Actinomycetota</taxon>
        <taxon>Actinomycetes</taxon>
        <taxon>Propionibacteriales</taxon>
        <taxon>Propionibacteriaceae</taxon>
        <taxon>Auraticoccus</taxon>
    </lineage>
</organism>
<protein>
    <submittedName>
        <fullName evidence="9">Inner membrane transporter RhtA</fullName>
    </submittedName>
</protein>
<keyword evidence="6 7" id="KW-0472">Membrane</keyword>
<dbReference type="SUPFAM" id="SSF103481">
    <property type="entry name" value="Multidrug resistance efflux transporter EmrE"/>
    <property type="match status" value="2"/>
</dbReference>
<evidence type="ECO:0000256" key="7">
    <source>
        <dbReference type="SAM" id="Phobius"/>
    </source>
</evidence>
<feature type="transmembrane region" description="Helical" evidence="7">
    <location>
        <begin position="73"/>
        <end position="91"/>
    </location>
</feature>
<dbReference type="PANTHER" id="PTHR42920:SF5">
    <property type="entry name" value="EAMA DOMAIN-CONTAINING PROTEIN"/>
    <property type="match status" value="1"/>
</dbReference>
<evidence type="ECO:0000256" key="2">
    <source>
        <dbReference type="ARBA" id="ARBA00007362"/>
    </source>
</evidence>
<evidence type="ECO:0000256" key="6">
    <source>
        <dbReference type="ARBA" id="ARBA00023136"/>
    </source>
</evidence>
<accession>A0A1G6RS86</accession>
<feature type="transmembrane region" description="Helical" evidence="7">
    <location>
        <begin position="43"/>
        <end position="61"/>
    </location>
</feature>
<dbReference type="InterPro" id="IPR037185">
    <property type="entry name" value="EmrE-like"/>
</dbReference>
<comment type="subcellular location">
    <subcellularLocation>
        <location evidence="1">Cell membrane</location>
        <topology evidence="1">Multi-pass membrane protein</topology>
    </subcellularLocation>
</comment>
<feature type="transmembrane region" description="Helical" evidence="7">
    <location>
        <begin position="124"/>
        <end position="141"/>
    </location>
</feature>
<dbReference type="Proteomes" id="UP000198546">
    <property type="component" value="Chromosome i"/>
</dbReference>
<dbReference type="RefSeq" id="WP_090589591.1">
    <property type="nucleotide sequence ID" value="NZ_LT629688.1"/>
</dbReference>
<name>A0A1G6RS86_9ACTN</name>
<evidence type="ECO:0000313" key="9">
    <source>
        <dbReference type="EMBL" id="SDD07234.1"/>
    </source>
</evidence>
<evidence type="ECO:0000313" key="10">
    <source>
        <dbReference type="Proteomes" id="UP000198546"/>
    </source>
</evidence>
<evidence type="ECO:0000256" key="1">
    <source>
        <dbReference type="ARBA" id="ARBA00004651"/>
    </source>
</evidence>
<keyword evidence="3" id="KW-1003">Cell membrane</keyword>
<comment type="similarity">
    <text evidence="2">Belongs to the EamA transporter family.</text>
</comment>
<feature type="transmembrane region" description="Helical" evidence="7">
    <location>
        <begin position="179"/>
        <end position="201"/>
    </location>
</feature>
<gene>
    <name evidence="9" type="ORF">SAMN04489747_0099</name>
</gene>
<keyword evidence="4 7" id="KW-0812">Transmembrane</keyword>